<sequence>MYVFHSWNVAATSSHQMSTHGNIMHSQNIAESSEVKFTFDSGRNTPQFESAWGPPAWKIDDNDAFLIYGKFPLAPQPHADAMIVDHPPSCSPSVQIISPPPTKGKGRAFEFSKLLKFDEVSDDEEAYLLAAFVKRHRMSKASHIEPPHKKKKTGIFRLQDEHHTIMDGTGEQRNTVKSPTDDDEIVVIPTPAIRKRGPGPSKPPPVSIGIKGGGFSETVSPALMSLQAL</sequence>
<dbReference type="Proteomes" id="UP001175227">
    <property type="component" value="Unassembled WGS sequence"/>
</dbReference>
<proteinExistence type="predicted"/>
<comment type="caution">
    <text evidence="1">The sequence shown here is derived from an EMBL/GenBank/DDBJ whole genome shotgun (WGS) entry which is preliminary data.</text>
</comment>
<dbReference type="AlphaFoldDB" id="A0AA39U7L8"/>
<gene>
    <name evidence="1" type="ORF">IW261DRAFT_1420001</name>
</gene>
<dbReference type="EMBL" id="JAUEPR010000012">
    <property type="protein sequence ID" value="KAK0479262.1"/>
    <property type="molecule type" value="Genomic_DNA"/>
</dbReference>
<keyword evidence="2" id="KW-1185">Reference proteome</keyword>
<protein>
    <submittedName>
        <fullName evidence="1">Uncharacterized protein</fullName>
    </submittedName>
</protein>
<organism evidence="1 2">
    <name type="scientific">Armillaria novae-zelandiae</name>
    <dbReference type="NCBI Taxonomy" id="153914"/>
    <lineage>
        <taxon>Eukaryota</taxon>
        <taxon>Fungi</taxon>
        <taxon>Dikarya</taxon>
        <taxon>Basidiomycota</taxon>
        <taxon>Agaricomycotina</taxon>
        <taxon>Agaricomycetes</taxon>
        <taxon>Agaricomycetidae</taxon>
        <taxon>Agaricales</taxon>
        <taxon>Marasmiineae</taxon>
        <taxon>Physalacriaceae</taxon>
        <taxon>Armillaria</taxon>
    </lineage>
</organism>
<evidence type="ECO:0000313" key="2">
    <source>
        <dbReference type="Proteomes" id="UP001175227"/>
    </source>
</evidence>
<name>A0AA39U7L8_9AGAR</name>
<reference evidence="1" key="1">
    <citation type="submission" date="2023-06" db="EMBL/GenBank/DDBJ databases">
        <authorList>
            <consortium name="Lawrence Berkeley National Laboratory"/>
            <person name="Ahrendt S."/>
            <person name="Sahu N."/>
            <person name="Indic B."/>
            <person name="Wong-Bajracharya J."/>
            <person name="Merenyi Z."/>
            <person name="Ke H.-M."/>
            <person name="Monk M."/>
            <person name="Kocsube S."/>
            <person name="Drula E."/>
            <person name="Lipzen A."/>
            <person name="Balint B."/>
            <person name="Henrissat B."/>
            <person name="Andreopoulos B."/>
            <person name="Martin F.M."/>
            <person name="Harder C.B."/>
            <person name="Rigling D."/>
            <person name="Ford K.L."/>
            <person name="Foster G.D."/>
            <person name="Pangilinan J."/>
            <person name="Papanicolaou A."/>
            <person name="Barry K."/>
            <person name="LaButti K."/>
            <person name="Viragh M."/>
            <person name="Koriabine M."/>
            <person name="Yan M."/>
            <person name="Riley R."/>
            <person name="Champramary S."/>
            <person name="Plett K.L."/>
            <person name="Tsai I.J."/>
            <person name="Slot J."/>
            <person name="Sipos G."/>
            <person name="Plett J."/>
            <person name="Nagy L.G."/>
            <person name="Grigoriev I.V."/>
        </authorList>
    </citation>
    <scope>NUCLEOTIDE SEQUENCE</scope>
    <source>
        <strain evidence="1">ICMP 16352</strain>
    </source>
</reference>
<accession>A0AA39U7L8</accession>
<evidence type="ECO:0000313" key="1">
    <source>
        <dbReference type="EMBL" id="KAK0479262.1"/>
    </source>
</evidence>